<dbReference type="GO" id="GO:0003677">
    <property type="term" value="F:DNA binding"/>
    <property type="evidence" value="ECO:0007669"/>
    <property type="project" value="UniProtKB-KW"/>
</dbReference>
<dbReference type="InterPro" id="IPR016032">
    <property type="entry name" value="Sig_transdc_resp-reg_C-effctor"/>
</dbReference>
<evidence type="ECO:0000256" key="1">
    <source>
        <dbReference type="ARBA" id="ARBA00022553"/>
    </source>
</evidence>
<dbReference type="OrthoDB" id="9780153at2"/>
<feature type="domain" description="Response regulatory" evidence="5">
    <location>
        <begin position="5"/>
        <end position="121"/>
    </location>
</feature>
<dbReference type="InterPro" id="IPR011006">
    <property type="entry name" value="CheY-like_superfamily"/>
</dbReference>
<comment type="caution">
    <text evidence="6">The sequence shown here is derived from an EMBL/GenBank/DDBJ whole genome shotgun (WGS) entry which is preliminary data.</text>
</comment>
<dbReference type="PROSITE" id="PS00622">
    <property type="entry name" value="HTH_LUXR_1"/>
    <property type="match status" value="1"/>
</dbReference>
<dbReference type="SMART" id="SM00448">
    <property type="entry name" value="REC"/>
    <property type="match status" value="1"/>
</dbReference>
<feature type="domain" description="HTH luxR-type" evidence="4">
    <location>
        <begin position="147"/>
        <end position="212"/>
    </location>
</feature>
<name>A0A2A6RLH3_9CHLR</name>
<dbReference type="PANTHER" id="PTHR43214:SF43">
    <property type="entry name" value="TWO-COMPONENT RESPONSE REGULATOR"/>
    <property type="match status" value="1"/>
</dbReference>
<evidence type="ECO:0000259" key="5">
    <source>
        <dbReference type="PROSITE" id="PS50110"/>
    </source>
</evidence>
<dbReference type="CDD" id="cd06170">
    <property type="entry name" value="LuxR_C_like"/>
    <property type="match status" value="1"/>
</dbReference>
<proteinExistence type="predicted"/>
<dbReference type="InterPro" id="IPR039420">
    <property type="entry name" value="WalR-like"/>
</dbReference>
<dbReference type="InterPro" id="IPR000792">
    <property type="entry name" value="Tscrpt_reg_LuxR_C"/>
</dbReference>
<evidence type="ECO:0000313" key="6">
    <source>
        <dbReference type="EMBL" id="PDW03783.1"/>
    </source>
</evidence>
<dbReference type="PRINTS" id="PR00038">
    <property type="entry name" value="HTHLUXR"/>
</dbReference>
<keyword evidence="1 3" id="KW-0597">Phosphoprotein</keyword>
<dbReference type="GO" id="GO:0006355">
    <property type="term" value="P:regulation of DNA-templated transcription"/>
    <property type="evidence" value="ECO:0007669"/>
    <property type="project" value="InterPro"/>
</dbReference>
<dbReference type="SUPFAM" id="SSF52172">
    <property type="entry name" value="CheY-like"/>
    <property type="match status" value="1"/>
</dbReference>
<dbReference type="CDD" id="cd17535">
    <property type="entry name" value="REC_NarL-like"/>
    <property type="match status" value="1"/>
</dbReference>
<evidence type="ECO:0000256" key="3">
    <source>
        <dbReference type="PROSITE-ProRule" id="PRU00169"/>
    </source>
</evidence>
<evidence type="ECO:0000313" key="7">
    <source>
        <dbReference type="Proteomes" id="UP000220527"/>
    </source>
</evidence>
<dbReference type="Gene3D" id="3.40.50.2300">
    <property type="match status" value="1"/>
</dbReference>
<dbReference type="PANTHER" id="PTHR43214">
    <property type="entry name" value="TWO-COMPONENT RESPONSE REGULATOR"/>
    <property type="match status" value="1"/>
</dbReference>
<gene>
    <name evidence="6" type="ORF">CJ255_06925</name>
</gene>
<dbReference type="PROSITE" id="PS50110">
    <property type="entry name" value="RESPONSE_REGULATORY"/>
    <property type="match status" value="1"/>
</dbReference>
<dbReference type="PROSITE" id="PS50043">
    <property type="entry name" value="HTH_LUXR_2"/>
    <property type="match status" value="1"/>
</dbReference>
<dbReference type="RefSeq" id="WP_097643358.1">
    <property type="nucleotide sequence ID" value="NZ_NQWI01000021.1"/>
</dbReference>
<accession>A0A2A6RLH3</accession>
<dbReference type="Proteomes" id="UP000220527">
    <property type="component" value="Unassembled WGS sequence"/>
</dbReference>
<feature type="modified residue" description="4-aspartylphosphate" evidence="3">
    <location>
        <position position="56"/>
    </location>
</feature>
<dbReference type="GO" id="GO:0000160">
    <property type="term" value="P:phosphorelay signal transduction system"/>
    <property type="evidence" value="ECO:0007669"/>
    <property type="project" value="InterPro"/>
</dbReference>
<dbReference type="SMART" id="SM00421">
    <property type="entry name" value="HTH_LUXR"/>
    <property type="match status" value="1"/>
</dbReference>
<evidence type="ECO:0000256" key="2">
    <source>
        <dbReference type="ARBA" id="ARBA00023125"/>
    </source>
</evidence>
<keyword evidence="2 6" id="KW-0238">DNA-binding</keyword>
<dbReference type="Pfam" id="PF00072">
    <property type="entry name" value="Response_reg"/>
    <property type="match status" value="1"/>
</dbReference>
<dbReference type="SUPFAM" id="SSF46894">
    <property type="entry name" value="C-terminal effector domain of the bipartite response regulators"/>
    <property type="match status" value="1"/>
</dbReference>
<reference evidence="7" key="1">
    <citation type="submission" date="2017-08" db="EMBL/GenBank/DDBJ databases">
        <authorList>
            <person name="Grouzdev D.S."/>
            <person name="Gaisin V.A."/>
            <person name="Rysina M.S."/>
            <person name="Gorlenko V.M."/>
        </authorList>
    </citation>
    <scope>NUCLEOTIDE SEQUENCE [LARGE SCALE GENOMIC DNA]</scope>
    <source>
        <strain evidence="7">Kir15-3F</strain>
    </source>
</reference>
<dbReference type="InterPro" id="IPR058245">
    <property type="entry name" value="NreC/VraR/RcsB-like_REC"/>
</dbReference>
<sequence length="218" mass="23955">MSPLTIVLADDHAVVRSGLRALLESELECTIVGEAGNGPEALSLVERLQPMLLVVDLMMPGLSGLEVARQARQNAPQTKIVILSMHADESYVREALRIGVTAYVLKEAMSNDFVYALQQAASGRRYLSPPLSEKALDAYVSQTAETTLDLYETLTAREREILYLAAQGMTSAEIAERLMIGVRTVDTHRASMMRKLGLHTPLDLIRYAVRRGIVSLDS</sequence>
<organism evidence="6 7">
    <name type="scientific">Candidatus Viridilinea mediisalina</name>
    <dbReference type="NCBI Taxonomy" id="2024553"/>
    <lineage>
        <taxon>Bacteria</taxon>
        <taxon>Bacillati</taxon>
        <taxon>Chloroflexota</taxon>
        <taxon>Chloroflexia</taxon>
        <taxon>Chloroflexales</taxon>
        <taxon>Chloroflexineae</taxon>
        <taxon>Oscillochloridaceae</taxon>
        <taxon>Candidatus Viridilinea</taxon>
    </lineage>
</organism>
<evidence type="ECO:0000259" key="4">
    <source>
        <dbReference type="PROSITE" id="PS50043"/>
    </source>
</evidence>
<protein>
    <submittedName>
        <fullName evidence="6">DNA-binding response regulator</fullName>
    </submittedName>
</protein>
<dbReference type="EMBL" id="NQWI01000021">
    <property type="protein sequence ID" value="PDW03783.1"/>
    <property type="molecule type" value="Genomic_DNA"/>
</dbReference>
<keyword evidence="7" id="KW-1185">Reference proteome</keyword>
<dbReference type="InterPro" id="IPR001789">
    <property type="entry name" value="Sig_transdc_resp-reg_receiver"/>
</dbReference>
<dbReference type="Pfam" id="PF00196">
    <property type="entry name" value="GerE"/>
    <property type="match status" value="1"/>
</dbReference>
<dbReference type="AlphaFoldDB" id="A0A2A6RLH3"/>